<evidence type="ECO:0000313" key="10">
    <source>
        <dbReference type="Proteomes" id="UP001157355"/>
    </source>
</evidence>
<evidence type="ECO:0000256" key="5">
    <source>
        <dbReference type="ARBA" id="ARBA00022989"/>
    </source>
</evidence>
<sequence>MTDLNLPELEIDPPRRSLLRNLSVVWLVPVLAVVVSLGIAWKNFSDRGTLVTITFSTAAGVIPGETTLKFREVVIGTVENVQFTPDLQKVIISARIQKDVAETLPSDSQFWVVRPNVSANGVTGLSTVLSGVYIEGAWLPVSGSVVHSFTGLEAEPILRPGRKGMRITLRSKSGSLLPAGGPILFHGVEVGKLDVPRITDTGDSVLVDAFINAPNDKYITTATRFWDTSGFSVKLGPSGVALDVSSLGSLLRGGIAFDTTFTGGEPIKDTTVFNLFDDEDAARQSIFTQIGDDAVPLAVIFTGSVNGLAAGAQVEYHGFRIGQVTGINAFIERTSGNGRVVKLRTEIEIDPQALGLQASTGKSEVLAFLRDAVSNGLRARLVTTSIFSPALKIELAELPDEPKAEMIIGADSVPVLPSVVSDLPDLNATADGMLKRINGLPIEELMQQAISLMASIEAVAGSDDTRAAPGALVKLLDDTRGLINKDDTQAIPTELRGAIVDLRKVVEDLQKRGASEKLVTLLENANKVSANLDQASQSFPQLIKDLQELAAKAKGLKAEELIDSTTKLIQDANAVIGTDGMKSLPADLSGALVQIQAALKELREGGAVDNVNAALASAKDAADSVAQAADGLPKLTAELDALVGKANALVAAYGAKSNFNDQTLQLLRDLQAAAKAATQLARTIERNPNSLLIGR</sequence>
<feature type="domain" description="Mce/MlaD" evidence="8">
    <location>
        <begin position="301"/>
        <end position="350"/>
    </location>
</feature>
<keyword evidence="10" id="KW-1185">Reference proteome</keyword>
<evidence type="ECO:0000256" key="1">
    <source>
        <dbReference type="ARBA" id="ARBA00004533"/>
    </source>
</evidence>
<dbReference type="GO" id="GO:0005886">
    <property type="term" value="C:plasma membrane"/>
    <property type="evidence" value="ECO:0007669"/>
    <property type="project" value="UniProtKB-SubCell"/>
</dbReference>
<evidence type="ECO:0000256" key="2">
    <source>
        <dbReference type="ARBA" id="ARBA00022475"/>
    </source>
</evidence>
<protein>
    <submittedName>
        <fullName evidence="9">Paraquat-inducible protein B</fullName>
    </submittedName>
</protein>
<dbReference type="EMBL" id="BSPP01000002">
    <property type="protein sequence ID" value="GLS85164.1"/>
    <property type="molecule type" value="Genomic_DNA"/>
</dbReference>
<evidence type="ECO:0000256" key="3">
    <source>
        <dbReference type="ARBA" id="ARBA00022519"/>
    </source>
</evidence>
<dbReference type="InterPro" id="IPR003399">
    <property type="entry name" value="Mce/MlaD"/>
</dbReference>
<organism evidence="9 10">
    <name type="scientific">Cypionkella aquatica</name>
    <dbReference type="NCBI Taxonomy" id="1756042"/>
    <lineage>
        <taxon>Bacteria</taxon>
        <taxon>Pseudomonadati</taxon>
        <taxon>Pseudomonadota</taxon>
        <taxon>Alphaproteobacteria</taxon>
        <taxon>Rhodobacterales</taxon>
        <taxon>Paracoccaceae</taxon>
        <taxon>Cypionkella</taxon>
    </lineage>
</organism>
<evidence type="ECO:0000259" key="8">
    <source>
        <dbReference type="Pfam" id="PF02470"/>
    </source>
</evidence>
<dbReference type="AlphaFoldDB" id="A0AA37TZ48"/>
<dbReference type="Pfam" id="PF02470">
    <property type="entry name" value="MlaD"/>
    <property type="match status" value="2"/>
</dbReference>
<comment type="caution">
    <text evidence="9">The sequence shown here is derived from an EMBL/GenBank/DDBJ whole genome shotgun (WGS) entry which is preliminary data.</text>
</comment>
<feature type="domain" description="Mce/MlaD" evidence="8">
    <location>
        <begin position="48"/>
        <end position="134"/>
    </location>
</feature>
<keyword evidence="5 7" id="KW-1133">Transmembrane helix</keyword>
<evidence type="ECO:0000313" key="9">
    <source>
        <dbReference type="EMBL" id="GLS85164.1"/>
    </source>
</evidence>
<evidence type="ECO:0000256" key="7">
    <source>
        <dbReference type="SAM" id="Phobius"/>
    </source>
</evidence>
<feature type="transmembrane region" description="Helical" evidence="7">
    <location>
        <begin position="21"/>
        <end position="41"/>
    </location>
</feature>
<dbReference type="PANTHER" id="PTHR30462:SF0">
    <property type="entry name" value="INTERMEMBRANE TRANSPORT PROTEIN YEBT"/>
    <property type="match status" value="1"/>
</dbReference>
<dbReference type="Proteomes" id="UP001157355">
    <property type="component" value="Unassembled WGS sequence"/>
</dbReference>
<comment type="subcellular location">
    <subcellularLocation>
        <location evidence="1">Cell inner membrane</location>
    </subcellularLocation>
</comment>
<keyword evidence="6 7" id="KW-0472">Membrane</keyword>
<evidence type="ECO:0000256" key="6">
    <source>
        <dbReference type="ARBA" id="ARBA00023136"/>
    </source>
</evidence>
<keyword evidence="2" id="KW-1003">Cell membrane</keyword>
<proteinExistence type="predicted"/>
<evidence type="ECO:0000256" key="4">
    <source>
        <dbReference type="ARBA" id="ARBA00022692"/>
    </source>
</evidence>
<dbReference type="PANTHER" id="PTHR30462">
    <property type="entry name" value="INTERMEMBRANE TRANSPORT PROTEIN PQIB-RELATED"/>
    <property type="match status" value="1"/>
</dbReference>
<accession>A0AA37TZ48</accession>
<dbReference type="InterPro" id="IPR051800">
    <property type="entry name" value="PqiA-PqiB_transport"/>
</dbReference>
<reference evidence="9 10" key="1">
    <citation type="journal article" date="2014" name="Int. J. Syst. Evol. Microbiol.">
        <title>Complete genome sequence of Corynebacterium casei LMG S-19264T (=DSM 44701T), isolated from a smear-ripened cheese.</title>
        <authorList>
            <consortium name="US DOE Joint Genome Institute (JGI-PGF)"/>
            <person name="Walter F."/>
            <person name="Albersmeier A."/>
            <person name="Kalinowski J."/>
            <person name="Ruckert C."/>
        </authorList>
    </citation>
    <scope>NUCLEOTIDE SEQUENCE [LARGE SCALE GENOMIC DNA]</scope>
    <source>
        <strain evidence="9 10">NBRC 111766</strain>
    </source>
</reference>
<gene>
    <name evidence="9" type="primary">pqiB</name>
    <name evidence="9" type="ORF">GCM10010873_01370</name>
</gene>
<keyword evidence="3" id="KW-0997">Cell inner membrane</keyword>
<name>A0AA37TZ48_9RHOB</name>
<keyword evidence="4 7" id="KW-0812">Transmembrane</keyword>
<dbReference type="RefSeq" id="WP_284323395.1">
    <property type="nucleotide sequence ID" value="NZ_BSPP01000002.1"/>
</dbReference>